<evidence type="ECO:0000313" key="3">
    <source>
        <dbReference type="Proteomes" id="UP000219285"/>
    </source>
</evidence>
<dbReference type="OrthoDB" id="6332366at2"/>
<organism evidence="2 3">
    <name type="scientific">Alteromonas pelagimontana</name>
    <dbReference type="NCBI Taxonomy" id="1858656"/>
    <lineage>
        <taxon>Bacteria</taxon>
        <taxon>Pseudomonadati</taxon>
        <taxon>Pseudomonadota</taxon>
        <taxon>Gammaproteobacteria</taxon>
        <taxon>Alteromonadales</taxon>
        <taxon>Alteromonadaceae</taxon>
        <taxon>Alteromonas/Salinimonas group</taxon>
        <taxon>Alteromonas</taxon>
    </lineage>
</organism>
<dbReference type="RefSeq" id="WP_075609531.1">
    <property type="nucleotide sequence ID" value="NZ_CP052766.1"/>
</dbReference>
<evidence type="ECO:0000313" key="2">
    <source>
        <dbReference type="EMBL" id="QJR82487.1"/>
    </source>
</evidence>
<dbReference type="Proteomes" id="UP000219285">
    <property type="component" value="Chromosome"/>
</dbReference>
<keyword evidence="1" id="KW-0812">Transmembrane</keyword>
<feature type="transmembrane region" description="Helical" evidence="1">
    <location>
        <begin position="110"/>
        <end position="133"/>
    </location>
</feature>
<feature type="transmembrane region" description="Helical" evidence="1">
    <location>
        <begin position="80"/>
        <end position="98"/>
    </location>
</feature>
<dbReference type="EMBL" id="CP052766">
    <property type="protein sequence ID" value="QJR82487.1"/>
    <property type="molecule type" value="Genomic_DNA"/>
</dbReference>
<accession>A0A6M4MHK7</accession>
<proteinExistence type="predicted"/>
<dbReference type="KEGG" id="apel:CA267_017860"/>
<evidence type="ECO:0000256" key="1">
    <source>
        <dbReference type="SAM" id="Phobius"/>
    </source>
</evidence>
<reference evidence="3" key="1">
    <citation type="submission" date="2014-12" db="EMBL/GenBank/DDBJ databases">
        <title>Complete genome sequence of a multi-drug resistant Klebsiella pneumoniae.</title>
        <authorList>
            <person name="Hua X."/>
            <person name="Chen Q."/>
            <person name="Li X."/>
            <person name="Feng Y."/>
            <person name="Ruan Z."/>
            <person name="Yu Y."/>
        </authorList>
    </citation>
    <scope>NUCLEOTIDE SEQUENCE [LARGE SCALE GENOMIC DNA]</scope>
    <source>
        <strain evidence="3">5.12</strain>
    </source>
</reference>
<gene>
    <name evidence="2" type="ORF">CA267_017860</name>
</gene>
<protein>
    <recommendedName>
        <fullName evidence="4">Riboflavin biosynthesis protein RibA</fullName>
    </recommendedName>
</protein>
<name>A0A6M4MHK7_9ALTE</name>
<evidence type="ECO:0008006" key="4">
    <source>
        <dbReference type="Google" id="ProtNLM"/>
    </source>
</evidence>
<keyword evidence="1" id="KW-0472">Membrane</keyword>
<reference evidence="2 3" key="2">
    <citation type="submission" date="2020-04" db="EMBL/GenBank/DDBJ databases">
        <title>Complete genome sequence of Alteromonas pelagimontana 5.12T.</title>
        <authorList>
            <person name="Sinha R.K."/>
            <person name="Krishnan K.P."/>
            <person name="Kurian J.P."/>
        </authorList>
    </citation>
    <scope>NUCLEOTIDE SEQUENCE [LARGE SCALE GENOMIC DNA]</scope>
    <source>
        <strain evidence="2 3">5.12</strain>
    </source>
</reference>
<dbReference type="AlphaFoldDB" id="A0A6M4MHK7"/>
<sequence>MNSPANHENIRAAFLSPQHIQVAAVFETADEARASVTDVEHDTGVGRDQITIVDPTDSHFSEKLEGDSESIGRMMWNSHLILGAVGLAVGLTIAFLLVQFGPELTQNNPMFTFIALISPGIFIGLFVAGLMGLRPDRTEIIDTVRHAIRRKHYAVIVNLKKHQSIKAVVDVLSQRSRKVVESAQ</sequence>
<keyword evidence="3" id="KW-1185">Reference proteome</keyword>
<keyword evidence="1" id="KW-1133">Transmembrane helix</keyword>